<dbReference type="EMBL" id="JACATI010000008">
    <property type="protein sequence ID" value="NWJ20689.1"/>
    <property type="molecule type" value="Genomic_DNA"/>
</dbReference>
<evidence type="ECO:0000313" key="6">
    <source>
        <dbReference type="Proteomes" id="UP000587702"/>
    </source>
</evidence>
<protein>
    <submittedName>
        <fullName evidence="1">Uncharacterized protein</fullName>
    </submittedName>
</protein>
<gene>
    <name evidence="3" type="ORF">HX852_06550</name>
    <name evidence="2" type="ORF">HX854_06350</name>
    <name evidence="1" type="ORF">HX860_06470</name>
</gene>
<dbReference type="AlphaFoldDB" id="A0A7K4M9G3"/>
<reference evidence="1" key="2">
    <citation type="submission" date="2020-06" db="EMBL/GenBank/DDBJ databases">
        <authorList>
            <person name="Wang Y."/>
        </authorList>
    </citation>
    <scope>NUCLEOTIDE SEQUENCE</scope>
    <source>
        <strain evidence="3">D1a</strain>
        <strain evidence="1">L14</strain>
        <strain evidence="2">T3L1</strain>
    </source>
</reference>
<reference evidence="4 5" key="1">
    <citation type="journal article" date="2019" name="Environ. Microbiol.">
        <title>Genomics insights into ecotype formation of ammonia-oxidizing archaea in the deep ocean.</title>
        <authorList>
            <person name="Wang Y."/>
            <person name="Huang J.M."/>
            <person name="Cui G.J."/>
            <person name="Nunoura T."/>
            <person name="Takaki Y."/>
            <person name="Li W.L."/>
            <person name="Li J."/>
            <person name="Gao Z.M."/>
            <person name="Takai K."/>
            <person name="Zhang A.Q."/>
            <person name="Stepanauskas R."/>
        </authorList>
    </citation>
    <scope>NUCLEOTIDE SEQUENCE [LARGE SCALE GENOMIC DNA]</scope>
    <source>
        <strain evidence="3 5">D1a</strain>
        <strain evidence="1 6">L14</strain>
        <strain evidence="2 4">T3L1</strain>
    </source>
</reference>
<dbReference type="Proteomes" id="UP000587702">
    <property type="component" value="Unassembled WGS sequence"/>
</dbReference>
<dbReference type="Proteomes" id="UP000549797">
    <property type="component" value="Unassembled WGS sequence"/>
</dbReference>
<dbReference type="Proteomes" id="UP000520052">
    <property type="component" value="Unassembled WGS sequence"/>
</dbReference>
<evidence type="ECO:0000313" key="2">
    <source>
        <dbReference type="EMBL" id="NWJ84328.1"/>
    </source>
</evidence>
<evidence type="ECO:0000313" key="1">
    <source>
        <dbReference type="EMBL" id="NWJ20689.1"/>
    </source>
</evidence>
<name>A0A7K4M9G3_9ARCH</name>
<comment type="caution">
    <text evidence="1">The sequence shown here is derived from an EMBL/GenBank/DDBJ whole genome shotgun (WGS) entry which is preliminary data.</text>
</comment>
<evidence type="ECO:0000313" key="3">
    <source>
        <dbReference type="EMBL" id="NWK09422.1"/>
    </source>
</evidence>
<evidence type="ECO:0000313" key="5">
    <source>
        <dbReference type="Proteomes" id="UP000549797"/>
    </source>
</evidence>
<accession>A0A7K4M9G3</accession>
<dbReference type="EMBL" id="JACATJ010000011">
    <property type="protein sequence ID" value="NWK09422.1"/>
    <property type="molecule type" value="Genomic_DNA"/>
</dbReference>
<evidence type="ECO:0000313" key="4">
    <source>
        <dbReference type="Proteomes" id="UP000520052"/>
    </source>
</evidence>
<organism evidence="1 6">
    <name type="scientific">Marine Group I thaumarchaeote</name>
    <dbReference type="NCBI Taxonomy" id="2511932"/>
    <lineage>
        <taxon>Archaea</taxon>
        <taxon>Nitrososphaerota</taxon>
        <taxon>Marine Group I</taxon>
    </lineage>
</organism>
<proteinExistence type="predicted"/>
<dbReference type="EMBL" id="JACATC010000007">
    <property type="protein sequence ID" value="NWJ84328.1"/>
    <property type="molecule type" value="Genomic_DNA"/>
</dbReference>
<sequence length="64" mass="6789">MTKTKIILGILLAAVFAVSMMMLPISATSTIQEVEESTSNGKTLVLTADSSIDVVYFSGFAFPT</sequence>